<feature type="region of interest" description="Disordered" evidence="8">
    <location>
        <begin position="501"/>
        <end position="536"/>
    </location>
</feature>
<dbReference type="SMART" id="SM00297">
    <property type="entry name" value="BROMO"/>
    <property type="match status" value="2"/>
</dbReference>
<protein>
    <recommendedName>
        <fullName evidence="9">Bromo domain-containing protein</fullName>
    </recommendedName>
</protein>
<comment type="caution">
    <text evidence="10">The sequence shown here is derived from an EMBL/GenBank/DDBJ whole genome shotgun (WGS) entry which is preliminary data.</text>
</comment>
<keyword evidence="5" id="KW-0804">Transcription</keyword>
<dbReference type="Gene3D" id="1.20.920.10">
    <property type="entry name" value="Bromodomain-like"/>
    <property type="match status" value="2"/>
</dbReference>
<dbReference type="InterPro" id="IPR022591">
    <property type="entry name" value="TAF1_HAT_dom"/>
</dbReference>
<dbReference type="Pfam" id="PF12157">
    <property type="entry name" value="DUF3591"/>
    <property type="match status" value="1"/>
</dbReference>
<evidence type="ECO:0000256" key="3">
    <source>
        <dbReference type="ARBA" id="ARBA00023015"/>
    </source>
</evidence>
<feature type="region of interest" description="Disordered" evidence="8">
    <location>
        <begin position="235"/>
        <end position="265"/>
    </location>
</feature>
<gene>
    <name evidence="10" type="ORF">EG68_05871</name>
</gene>
<feature type="region of interest" description="Disordered" evidence="8">
    <location>
        <begin position="1520"/>
        <end position="1587"/>
    </location>
</feature>
<feature type="compositionally biased region" description="Basic and acidic residues" evidence="8">
    <location>
        <begin position="2271"/>
        <end position="2284"/>
    </location>
</feature>
<dbReference type="InterPro" id="IPR041670">
    <property type="entry name" value="Znf-CCHC_6"/>
</dbReference>
<evidence type="ECO:0000256" key="7">
    <source>
        <dbReference type="PROSITE-ProRule" id="PRU00035"/>
    </source>
</evidence>
<feature type="region of interest" description="Disordered" evidence="8">
    <location>
        <begin position="2225"/>
        <end position="2329"/>
    </location>
</feature>
<dbReference type="Pfam" id="PF15288">
    <property type="entry name" value="zf-CCHC_6"/>
    <property type="match status" value="1"/>
</dbReference>
<feature type="compositionally biased region" description="Basic and acidic residues" evidence="8">
    <location>
        <begin position="1863"/>
        <end position="1873"/>
    </location>
</feature>
<feature type="region of interest" description="Disordered" evidence="8">
    <location>
        <begin position="2577"/>
        <end position="2617"/>
    </location>
</feature>
<evidence type="ECO:0000259" key="9">
    <source>
        <dbReference type="PROSITE" id="PS50014"/>
    </source>
</evidence>
<comment type="similarity">
    <text evidence="2">Belongs to the TAF1 family.</text>
</comment>
<feature type="domain" description="Bromo" evidence="9">
    <location>
        <begin position="1996"/>
        <end position="2066"/>
    </location>
</feature>
<evidence type="ECO:0000256" key="5">
    <source>
        <dbReference type="ARBA" id="ARBA00023163"/>
    </source>
</evidence>
<evidence type="ECO:0000313" key="11">
    <source>
        <dbReference type="Proteomes" id="UP000822476"/>
    </source>
</evidence>
<dbReference type="PANTHER" id="PTHR13900:SF0">
    <property type="entry name" value="TRANSCRIPTION INITIATION FACTOR TFIID SUBUNIT 1"/>
    <property type="match status" value="1"/>
</dbReference>
<feature type="compositionally biased region" description="Polar residues" evidence="8">
    <location>
        <begin position="2588"/>
        <end position="2598"/>
    </location>
</feature>
<dbReference type="EMBL" id="JTDE01003032">
    <property type="protein sequence ID" value="KAF7256539.1"/>
    <property type="molecule type" value="Genomic_DNA"/>
</dbReference>
<name>A0A8S9YNQ8_9TREM</name>
<keyword evidence="11" id="KW-1185">Reference proteome</keyword>
<dbReference type="InterPro" id="IPR036427">
    <property type="entry name" value="Bromodomain-like_sf"/>
</dbReference>
<evidence type="ECO:0000256" key="1">
    <source>
        <dbReference type="ARBA" id="ARBA00004123"/>
    </source>
</evidence>
<accession>A0A8S9YNQ8</accession>
<dbReference type="OrthoDB" id="5752at2759"/>
<dbReference type="Proteomes" id="UP000822476">
    <property type="component" value="Unassembled WGS sequence"/>
</dbReference>
<feature type="compositionally biased region" description="Basic and acidic residues" evidence="8">
    <location>
        <begin position="446"/>
        <end position="465"/>
    </location>
</feature>
<evidence type="ECO:0000256" key="4">
    <source>
        <dbReference type="ARBA" id="ARBA00023117"/>
    </source>
</evidence>
<keyword evidence="4 7" id="KW-0103">Bromodomain</keyword>
<dbReference type="InterPro" id="IPR001487">
    <property type="entry name" value="Bromodomain"/>
</dbReference>
<reference evidence="10" key="1">
    <citation type="submission" date="2019-07" db="EMBL/GenBank/DDBJ databases">
        <title>Annotation for the trematode Paragonimus miyazaki's.</title>
        <authorList>
            <person name="Choi Y.-J."/>
        </authorList>
    </citation>
    <scope>NUCLEOTIDE SEQUENCE</scope>
    <source>
        <strain evidence="10">Japan</strain>
    </source>
</reference>
<feature type="region of interest" description="Disordered" evidence="8">
    <location>
        <begin position="1457"/>
        <end position="1498"/>
    </location>
</feature>
<dbReference type="PANTHER" id="PTHR13900">
    <property type="entry name" value="TRANSCRIPTION INITIATION FACTOR TFIID"/>
    <property type="match status" value="1"/>
</dbReference>
<dbReference type="GO" id="GO:0005669">
    <property type="term" value="C:transcription factor TFIID complex"/>
    <property type="evidence" value="ECO:0007669"/>
    <property type="project" value="InterPro"/>
</dbReference>
<dbReference type="SUPFAM" id="SSF47370">
    <property type="entry name" value="Bromodomain"/>
    <property type="match status" value="2"/>
</dbReference>
<feature type="compositionally biased region" description="Polar residues" evidence="8">
    <location>
        <begin position="2225"/>
        <end position="2236"/>
    </location>
</feature>
<feature type="region of interest" description="Disordered" evidence="8">
    <location>
        <begin position="1863"/>
        <end position="1888"/>
    </location>
</feature>
<dbReference type="InterPro" id="IPR018359">
    <property type="entry name" value="Bromodomain_CS"/>
</dbReference>
<feature type="compositionally biased region" description="Polar residues" evidence="8">
    <location>
        <begin position="508"/>
        <end position="518"/>
    </location>
</feature>
<feature type="domain" description="Bromo" evidence="9">
    <location>
        <begin position="2118"/>
        <end position="2188"/>
    </location>
</feature>
<feature type="compositionally biased region" description="Polar residues" evidence="8">
    <location>
        <begin position="808"/>
        <end position="818"/>
    </location>
</feature>
<dbReference type="GO" id="GO:0004402">
    <property type="term" value="F:histone acetyltransferase activity"/>
    <property type="evidence" value="ECO:0007669"/>
    <property type="project" value="InterPro"/>
</dbReference>
<feature type="compositionally biased region" description="Acidic residues" evidence="8">
    <location>
        <begin position="1458"/>
        <end position="1472"/>
    </location>
</feature>
<feature type="compositionally biased region" description="Basic and acidic residues" evidence="8">
    <location>
        <begin position="2599"/>
        <end position="2617"/>
    </location>
</feature>
<feature type="compositionally biased region" description="Polar residues" evidence="8">
    <location>
        <begin position="762"/>
        <end position="772"/>
    </location>
</feature>
<dbReference type="PRINTS" id="PR00503">
    <property type="entry name" value="BROMODOMAIN"/>
</dbReference>
<feature type="region of interest" description="Disordered" evidence="8">
    <location>
        <begin position="413"/>
        <end position="465"/>
    </location>
</feature>
<dbReference type="Pfam" id="PF00439">
    <property type="entry name" value="Bromodomain"/>
    <property type="match status" value="2"/>
</dbReference>
<feature type="compositionally biased region" description="Low complexity" evidence="8">
    <location>
        <begin position="2424"/>
        <end position="2433"/>
    </location>
</feature>
<evidence type="ECO:0000256" key="6">
    <source>
        <dbReference type="ARBA" id="ARBA00023242"/>
    </source>
</evidence>
<proteinExistence type="inferred from homology"/>
<organism evidence="10 11">
    <name type="scientific">Paragonimus skrjabini miyazakii</name>
    <dbReference type="NCBI Taxonomy" id="59628"/>
    <lineage>
        <taxon>Eukaryota</taxon>
        <taxon>Metazoa</taxon>
        <taxon>Spiralia</taxon>
        <taxon>Lophotrochozoa</taxon>
        <taxon>Platyhelminthes</taxon>
        <taxon>Trematoda</taxon>
        <taxon>Digenea</taxon>
        <taxon>Plagiorchiida</taxon>
        <taxon>Troglotremata</taxon>
        <taxon>Troglotrematidae</taxon>
        <taxon>Paragonimus</taxon>
    </lineage>
</organism>
<feature type="compositionally biased region" description="Basic and acidic residues" evidence="8">
    <location>
        <begin position="2434"/>
        <end position="2449"/>
    </location>
</feature>
<dbReference type="GO" id="GO:0017025">
    <property type="term" value="F:TBP-class protein binding"/>
    <property type="evidence" value="ECO:0007669"/>
    <property type="project" value="InterPro"/>
</dbReference>
<feature type="compositionally biased region" description="Low complexity" evidence="8">
    <location>
        <begin position="1482"/>
        <end position="1492"/>
    </location>
</feature>
<evidence type="ECO:0000256" key="2">
    <source>
        <dbReference type="ARBA" id="ARBA00009064"/>
    </source>
</evidence>
<dbReference type="GO" id="GO:0051123">
    <property type="term" value="P:RNA polymerase II preinitiation complex assembly"/>
    <property type="evidence" value="ECO:0007669"/>
    <property type="project" value="TreeGrafter"/>
</dbReference>
<sequence length="2632" mass="292352">MESPNASPDDGPRYKLSSFLFGNVNKQGQIEDYQNDEDLKSINNIDQCHVKEVEETAHSVLFSEPQADSIGVPSPYGQDLPPPTDYYDEQETVPDNSIEMAFHSIKPEDFSCTRKFNEEANYDSPDLGLPTSSGADSIPTAGTLYEKVEDVDHLSTKMGEQIGEVCNHVSAPTNVNRLEEKPMASPGAQTKPELTSLTVDSLPFIEFASQQNAEITAQFRTEDDKDLDKMPPPLHPAPIAVSRQSQVKTPRRAESPNIVVSPTGDLMDSVMLSPSNTHLSESEKLNTPLGSLMPPEYASVNIKDLFPAYNPGRPPRWSSLFKLPHSPRLYQEFIERAPYITNLLAEARQSRHADRLHLVYDGFLDLGEIPLPEEIIEHDDVVELNTPAPPGTDCVAGSEKSWWRRAYTAALAELTDPSKKSQPHPNRQENGANKKPTVNGPNESNENERDPEHKRSGDQSHSMSREELRLGWRLGPAKYWYDQLGLPLDADVTTWTEWRRPNQPGVMTDSSVATQARASDTIKPEETCLTDSPEDQDTQVLSTDLLSGMQLNGVDNTALTQTTNTSDALSSQVPATINSAHTQMYMDTELPPSAFLPYQLINWEDDIIYDPQLSASKISASSRMNAAYAGWIPSQHCRTMAAFQDAYQGKFPFIVGSKALNGLGSANSVMEHLCGGDKPAHPKTVSSIYSIFPVENQGILSDSWIYDIIYDSDLEPPPPFLLTLDQNDEACLLESVDDVAIAAAINAARGHRQQQQRNLTVFNRTADPNSDTAGPGTTPDSMNIRDKNELNTDEQWTSSRLGLDSHSVDSLSTSTGGAKSNMPPNRASLQVSFGLASTRGMLTGALAKAEHGAEKVKRILGKHGLLAEDDWQPDVNKFADTTISESHTELGAEGSALASAAAAVSGIPPKDPLNLSNDEYYAIRSGALGVGGLARCGPLQHSTPAVELWPPFFPTYMSPLRLRQFHRVPLKRYLRGPMAQYNVPFPITNLVRQIQRKAREREEEKAATGGGDIFFMRTPVDLSGADGDVVLFEFSEEYPPLMTQVGMASRVINYYRPLTPRDRSLSPAPNASGEPPNLPYGSLVYVSGTDSPFLGAIRPGGYLQTLENNMYRAPIYSHTMPTTDFLLIRNRHGISIRRVRDVFTVGQQIPLMEVPGPNSKRANNFVRDFLQVFILRLFLRSTDEPKRIKIEEIRKAFPNHSESSVRKRLKVCADFKRTGSDASWWVLRSDYRLPSEEEVRYLVSPEDCCAHYSMLAAELRLKDAGYGEKSLFVLDENQEEDEDKEGQPKMEDEVRAAPWNTTRAYLASQRGGCFLELHGAADPTGCGEAFSYSKTSAKPGALFRQAGGEVARGLLKGKRTVTGTDADLRKLHLRDARALLRSFGISEADLKTFKRWEIVDMVRFASTERAKQGEEESSAKFARGSRLSMSEQVRCYREECQRIFDLQNRVLSNTELLSSDEEVSSEEEDEEVTGTGDSVMRTSSTSAGNASSGAGGGVTVNTSSIGGVRLSSLSSSVRSFTNVSRISETDHRREEAEREKLKRTLESGDPIICGKRPRKTNPGLLQPKDSAGNASKPNGLGSVDSGEAFGTISNSTVYEANASAAGTILDLPPPRSTATRKLLRIMRTYSEDGQQYTRTELVPWSPVVEIYLKIRQTRDDDFIHNFVDSDDQFREQQRKEKRRLQDQLRRLRKQQQAMMRERGGGGTGGTLRPGALSGDPNRRRRHKPLTSALIKMRCGACGQTGHMRTNKECPMYGRSGINVGEGPRRGLDRNRLKAPLRNLGQPTGNPADLLQSGGEHDPNLGTHRLGVDNVADPIAAAQALASRPVCELLAEQDAEEEADAKPTDAGTTAAIAASHVDVDATEDRSHVDKEFDDSNDPTTRFGENDMTVEGTKLKLHSGLTKYIHEQNRRNLTLKIRRQLLDRLNAAAAVMQSANANRRALAARTGPGRGRRSSIGISEDDFPTSIKHRGNRRRIDPRVALNHIFEGIYKGLTQIAGSKIFMHPVKEKDFPNYYSQITNPMDLSQIRMKINENAYATREEFLADIRLIYTNSLQFNGRFSSYTETAMKMCSHVMEEFCHKELKLMRLESLVNPLLDEDDLVGLSFLLQQAIEAMRSVEHSRPFHTPVDKRRYPNYYKTISNPMDLSTLEKMVKENRFHSRTEFLDQVELICSNCVTFNGPESPLSEIAHKMLAAGRSRLEQDAETLDTIEFNIRRRLESVSEAQQNLSNSNSMADLESVQTEDKNSHSKHSRLLGYQSTGHVRKATKRHADGSADLRDRERNKKRIKAMGSQNEDEIVDEPQSDNPSTAVVCSSEPIASTSDRTLRRRSTDAWYGVDLEYDDDDLDDEHEETEVGELEGNVNEDSRGIHASTSPHSEEDLDDRPWVTDDESMDASIKRFTRNQSVTDRPVFSRSPGDPDLDSSTQDSSLDAVDKFRSEEHHPHDFSSADYDEDHGEVHRQFQSTQLSVGDPDDDVHMAAPGARDTEDSFSEESVDLHDWNHHTETQPGDEYSGDGVPISYLDEDTRFSLGDAVVRDTAELAQDLQLTDSDNSSSLSGQGGELCADGDLALWSSQVEMNDDHEQNENQTADPTNCSGRDHTSTAHHQLDEPDEEVSRHVTFFIGEPDKGQ</sequence>
<feature type="region of interest" description="Disordered" evidence="8">
    <location>
        <begin position="2344"/>
        <end position="2496"/>
    </location>
</feature>
<keyword evidence="6" id="KW-0539">Nucleus</keyword>
<feature type="region of interest" description="Disordered" evidence="8">
    <location>
        <begin position="762"/>
        <end position="826"/>
    </location>
</feature>
<feature type="compositionally biased region" description="Basic and acidic residues" evidence="8">
    <location>
        <begin position="1527"/>
        <end position="1546"/>
    </location>
</feature>
<dbReference type="InterPro" id="IPR040240">
    <property type="entry name" value="TAF1"/>
</dbReference>
<feature type="compositionally biased region" description="Acidic residues" evidence="8">
    <location>
        <begin position="2344"/>
        <end position="2359"/>
    </location>
</feature>
<evidence type="ECO:0000313" key="10">
    <source>
        <dbReference type="EMBL" id="KAF7256539.1"/>
    </source>
</evidence>
<dbReference type="GO" id="GO:0016251">
    <property type="term" value="F:RNA polymerase II general transcription initiation factor activity"/>
    <property type="evidence" value="ECO:0007669"/>
    <property type="project" value="InterPro"/>
</dbReference>
<keyword evidence="3" id="KW-0805">Transcription regulation</keyword>
<dbReference type="PROSITE" id="PS00633">
    <property type="entry name" value="BROMODOMAIN_1"/>
    <property type="match status" value="1"/>
</dbReference>
<feature type="region of interest" description="Disordered" evidence="8">
    <location>
        <begin position="1693"/>
        <end position="1726"/>
    </location>
</feature>
<feature type="region of interest" description="Disordered" evidence="8">
    <location>
        <begin position="1943"/>
        <end position="1968"/>
    </location>
</feature>
<dbReference type="PROSITE" id="PS50014">
    <property type="entry name" value="BROMODOMAIN_2"/>
    <property type="match status" value="2"/>
</dbReference>
<feature type="compositionally biased region" description="Acidic residues" evidence="8">
    <location>
        <begin position="2296"/>
        <end position="2305"/>
    </location>
</feature>
<comment type="subcellular location">
    <subcellularLocation>
        <location evidence="1">Nucleus</location>
    </subcellularLocation>
</comment>
<evidence type="ECO:0000256" key="8">
    <source>
        <dbReference type="SAM" id="MobiDB-lite"/>
    </source>
</evidence>